<accession>A0A2M6W3T5</accession>
<dbReference type="PROSITE" id="PS00163">
    <property type="entry name" value="FUMARATE_LYASES"/>
    <property type="match status" value="1"/>
</dbReference>
<evidence type="ECO:0000256" key="1">
    <source>
        <dbReference type="ARBA" id="ARBA00004941"/>
    </source>
</evidence>
<dbReference type="Gene3D" id="1.10.40.30">
    <property type="entry name" value="Fumarase/aspartase (C-terminal domain)"/>
    <property type="match status" value="1"/>
</dbReference>
<dbReference type="NCBIfam" id="TIGR00838">
    <property type="entry name" value="argH"/>
    <property type="match status" value="1"/>
</dbReference>
<dbReference type="Pfam" id="PF00206">
    <property type="entry name" value="Lyase_1"/>
    <property type="match status" value="1"/>
</dbReference>
<organism evidence="6 7">
    <name type="scientific">Candidatus Magasanikbacteria bacterium CG10_big_fil_rev_8_21_14_0_10_40_10</name>
    <dbReference type="NCBI Taxonomy" id="1974648"/>
    <lineage>
        <taxon>Bacteria</taxon>
        <taxon>Candidatus Magasanikiibacteriota</taxon>
    </lineage>
</organism>
<dbReference type="AlphaFoldDB" id="A0A2M6W3T5"/>
<dbReference type="EMBL" id="PFBX01000026">
    <property type="protein sequence ID" value="PIT87459.1"/>
    <property type="molecule type" value="Genomic_DNA"/>
</dbReference>
<dbReference type="EC" id="4.3.2.1" evidence="2 4"/>
<evidence type="ECO:0000256" key="2">
    <source>
        <dbReference type="ARBA" id="ARBA00012338"/>
    </source>
</evidence>
<keyword evidence="3" id="KW-0028">Amino-acid biosynthesis</keyword>
<evidence type="ECO:0000256" key="3">
    <source>
        <dbReference type="ARBA" id="ARBA00022571"/>
    </source>
</evidence>
<dbReference type="InterPro" id="IPR024083">
    <property type="entry name" value="Fumarase/histidase_N"/>
</dbReference>
<dbReference type="GO" id="GO:0042450">
    <property type="term" value="P:L-arginine biosynthetic process via ornithine"/>
    <property type="evidence" value="ECO:0007669"/>
    <property type="project" value="UniProtKB-UniRule"/>
</dbReference>
<dbReference type="PRINTS" id="PR00149">
    <property type="entry name" value="FUMRATELYASE"/>
</dbReference>
<protein>
    <recommendedName>
        <fullName evidence="2 4">Argininosuccinate lyase</fullName>
        <ecNumber evidence="2 4">4.3.2.1</ecNumber>
    </recommendedName>
</protein>
<comment type="pathway">
    <text evidence="1">Amino-acid biosynthesis; L-arginine biosynthesis; L-arginine from L-ornithine and carbamoyl phosphate: step 3/3.</text>
</comment>
<keyword evidence="3" id="KW-0055">Arginine biosynthesis</keyword>
<gene>
    <name evidence="6" type="primary">argH</name>
    <name evidence="6" type="ORF">COU31_02710</name>
</gene>
<feature type="domain" description="Fumarate lyase N-terminal" evidence="5">
    <location>
        <begin position="34"/>
        <end position="298"/>
    </location>
</feature>
<dbReference type="GO" id="GO:0005829">
    <property type="term" value="C:cytosol"/>
    <property type="evidence" value="ECO:0007669"/>
    <property type="project" value="TreeGrafter"/>
</dbReference>
<dbReference type="SUPFAM" id="SSF48557">
    <property type="entry name" value="L-aspartase-like"/>
    <property type="match status" value="1"/>
</dbReference>
<dbReference type="InterPro" id="IPR009049">
    <property type="entry name" value="Argininosuccinate_lyase"/>
</dbReference>
<evidence type="ECO:0000256" key="4">
    <source>
        <dbReference type="NCBIfam" id="TIGR00838"/>
    </source>
</evidence>
<comment type="caution">
    <text evidence="6">The sequence shown here is derived from an EMBL/GenBank/DDBJ whole genome shotgun (WGS) entry which is preliminary data.</text>
</comment>
<evidence type="ECO:0000259" key="5">
    <source>
        <dbReference type="Pfam" id="PF00206"/>
    </source>
</evidence>
<dbReference type="InterPro" id="IPR020557">
    <property type="entry name" value="Fumarate_lyase_CS"/>
</dbReference>
<dbReference type="InterPro" id="IPR022761">
    <property type="entry name" value="Fumarate_lyase_N"/>
</dbReference>
<dbReference type="InterPro" id="IPR008948">
    <property type="entry name" value="L-Aspartase-like"/>
</dbReference>
<dbReference type="Proteomes" id="UP000231183">
    <property type="component" value="Unassembled WGS sequence"/>
</dbReference>
<dbReference type="InterPro" id="IPR000362">
    <property type="entry name" value="Fumarate_lyase_fam"/>
</dbReference>
<reference evidence="7" key="1">
    <citation type="submission" date="2017-09" db="EMBL/GenBank/DDBJ databases">
        <title>Depth-based differentiation of microbial function through sediment-hosted aquifers and enrichment of novel symbionts in the deep terrestrial subsurface.</title>
        <authorList>
            <person name="Probst A.J."/>
            <person name="Ladd B."/>
            <person name="Jarett J.K."/>
            <person name="Geller-Mcgrath D.E."/>
            <person name="Sieber C.M.K."/>
            <person name="Emerson J.B."/>
            <person name="Anantharaman K."/>
            <person name="Thomas B.C."/>
            <person name="Malmstrom R."/>
            <person name="Stieglmeier M."/>
            <person name="Klingl A."/>
            <person name="Woyke T."/>
            <person name="Ryan C.M."/>
            <person name="Banfield J.F."/>
        </authorList>
    </citation>
    <scope>NUCLEOTIDE SEQUENCE [LARGE SCALE GENOMIC DNA]</scope>
</reference>
<dbReference type="UniPathway" id="UPA00068">
    <property type="reaction ID" value="UER00114"/>
</dbReference>
<name>A0A2M6W3T5_9BACT</name>
<dbReference type="Gene3D" id="1.10.275.10">
    <property type="entry name" value="Fumarase/aspartase (N-terminal domain)"/>
    <property type="match status" value="1"/>
</dbReference>
<dbReference type="Gene3D" id="1.20.200.10">
    <property type="entry name" value="Fumarase/aspartase (Central domain)"/>
    <property type="match status" value="1"/>
</dbReference>
<keyword evidence="6" id="KW-0456">Lyase</keyword>
<sequence>MTKLWQKDNIRLHPLIEKYTVGDDYLLDAALMPYDILGTRAHVLGLKKIGLLKTVESARVIKALDNLKKDWSAGKITIKITDEDCHTVIENYLTEKLPSVGPKIHIGRSRNDQVLTALRLYMKDKLNIIKKEVRLTAALLLKQARKYQSVPLPGYSHGQQAMLSSVGHYYSAYAEALMDDAEFCGAILNQIDKSPLGSAAGFGVALPLDRKFTAKELGFKNIQINSLYCQNSRGKFDSLYLEALTQIMLTLGRFANDMILFASQEFNYFSLPKNLTTGSSIMPQKNNPDGLEIMRGYVNIVIANQLAVKENSKNPLSGYNRDSQLNKKPLLESVDIVLTSLPVVRLYLQNIRPNQKIIESKISPGIFAADIANELVKTKKIPFRQAYQLALSQIANYQINPAKNLASKISLGAPGNLDLTGYKKRLAKN</sequence>
<dbReference type="GO" id="GO:0004056">
    <property type="term" value="F:argininosuccinate lyase activity"/>
    <property type="evidence" value="ECO:0007669"/>
    <property type="project" value="UniProtKB-UniRule"/>
</dbReference>
<dbReference type="PANTHER" id="PTHR43814:SF1">
    <property type="entry name" value="ARGININOSUCCINATE LYASE"/>
    <property type="match status" value="1"/>
</dbReference>
<evidence type="ECO:0000313" key="6">
    <source>
        <dbReference type="EMBL" id="PIT87459.1"/>
    </source>
</evidence>
<dbReference type="CDD" id="cd01359">
    <property type="entry name" value="Argininosuccinate_lyase"/>
    <property type="match status" value="1"/>
</dbReference>
<dbReference type="PANTHER" id="PTHR43814">
    <property type="entry name" value="ARGININOSUCCINATE LYASE"/>
    <property type="match status" value="1"/>
</dbReference>
<proteinExistence type="predicted"/>
<dbReference type="PRINTS" id="PR00145">
    <property type="entry name" value="ARGSUCLYASE"/>
</dbReference>
<evidence type="ECO:0000313" key="7">
    <source>
        <dbReference type="Proteomes" id="UP000231183"/>
    </source>
</evidence>